<feature type="transmembrane region" description="Helical" evidence="7">
    <location>
        <begin position="158"/>
        <end position="178"/>
    </location>
</feature>
<evidence type="ECO:0000256" key="4">
    <source>
        <dbReference type="ARBA" id="ARBA00022692"/>
    </source>
</evidence>
<dbReference type="InterPro" id="IPR005744">
    <property type="entry name" value="Hy-lIII"/>
</dbReference>
<sequence>MKSIAVSRKEKLANAITHGLGALLAIAALVLLVIIAVINGNAWHVVSFSVFGGTLVMLYLASTLYHSISNERAKLFFRKVDHMSIFLLIAGTYTPFCLYLQSWVGWTMFGLIWACAITGIVLKAFFTGKKELLSTILYVVMGWLGVLIFKPLYASIPATSFVFLVLGGVFYTAGTFFFIKDKIKYFHSIWHLFVLAGSTAHFFSVIGLLG</sequence>
<dbReference type="Proteomes" id="UP001597112">
    <property type="component" value="Unassembled WGS sequence"/>
</dbReference>
<dbReference type="RefSeq" id="WP_377580755.1">
    <property type="nucleotide sequence ID" value="NZ_JBHTKA010000007.1"/>
</dbReference>
<feature type="transmembrane region" description="Helical" evidence="7">
    <location>
        <begin position="107"/>
        <end position="125"/>
    </location>
</feature>
<keyword evidence="3" id="KW-1003">Cell membrane</keyword>
<feature type="transmembrane region" description="Helical" evidence="7">
    <location>
        <begin position="42"/>
        <end position="62"/>
    </location>
</feature>
<dbReference type="NCBIfam" id="TIGR01065">
    <property type="entry name" value="hlyIII"/>
    <property type="match status" value="1"/>
</dbReference>
<dbReference type="PANTHER" id="PTHR20855:SF3">
    <property type="entry name" value="LD03007P"/>
    <property type="match status" value="1"/>
</dbReference>
<keyword evidence="5 7" id="KW-1133">Transmembrane helix</keyword>
<dbReference type="InterPro" id="IPR004254">
    <property type="entry name" value="AdipoR/HlyIII-related"/>
</dbReference>
<protein>
    <submittedName>
        <fullName evidence="8">Hemolysin III family protein</fullName>
    </submittedName>
</protein>
<evidence type="ECO:0000313" key="9">
    <source>
        <dbReference type="Proteomes" id="UP001597112"/>
    </source>
</evidence>
<dbReference type="EMBL" id="JBHTKA010000007">
    <property type="protein sequence ID" value="MFD1001257.1"/>
    <property type="molecule type" value="Genomic_DNA"/>
</dbReference>
<evidence type="ECO:0000256" key="7">
    <source>
        <dbReference type="SAM" id="Phobius"/>
    </source>
</evidence>
<dbReference type="Pfam" id="PF03006">
    <property type="entry name" value="HlyIII"/>
    <property type="match status" value="1"/>
</dbReference>
<organism evidence="8 9">
    <name type="scientific">Ohtaekwangia kribbensis</name>
    <dbReference type="NCBI Taxonomy" id="688913"/>
    <lineage>
        <taxon>Bacteria</taxon>
        <taxon>Pseudomonadati</taxon>
        <taxon>Bacteroidota</taxon>
        <taxon>Cytophagia</taxon>
        <taxon>Cytophagales</taxon>
        <taxon>Fulvivirgaceae</taxon>
        <taxon>Ohtaekwangia</taxon>
    </lineage>
</organism>
<keyword evidence="9" id="KW-1185">Reference proteome</keyword>
<comment type="similarity">
    <text evidence="2">Belongs to the UPF0073 (Hly-III) family.</text>
</comment>
<proteinExistence type="inferred from homology"/>
<comment type="caution">
    <text evidence="8">The sequence shown here is derived from an EMBL/GenBank/DDBJ whole genome shotgun (WGS) entry which is preliminary data.</text>
</comment>
<evidence type="ECO:0000256" key="1">
    <source>
        <dbReference type="ARBA" id="ARBA00004651"/>
    </source>
</evidence>
<evidence type="ECO:0000313" key="8">
    <source>
        <dbReference type="EMBL" id="MFD1001257.1"/>
    </source>
</evidence>
<gene>
    <name evidence="8" type="ORF">ACFQ21_18150</name>
</gene>
<evidence type="ECO:0000256" key="3">
    <source>
        <dbReference type="ARBA" id="ARBA00022475"/>
    </source>
</evidence>
<feature type="transmembrane region" description="Helical" evidence="7">
    <location>
        <begin position="12"/>
        <end position="36"/>
    </location>
</feature>
<dbReference type="PANTHER" id="PTHR20855">
    <property type="entry name" value="ADIPOR/PROGESTIN RECEPTOR-RELATED"/>
    <property type="match status" value="1"/>
</dbReference>
<feature type="transmembrane region" description="Helical" evidence="7">
    <location>
        <begin position="132"/>
        <end position="152"/>
    </location>
</feature>
<keyword evidence="6 7" id="KW-0472">Membrane</keyword>
<comment type="subcellular location">
    <subcellularLocation>
        <location evidence="1">Cell membrane</location>
        <topology evidence="1">Multi-pass membrane protein</topology>
    </subcellularLocation>
</comment>
<evidence type="ECO:0000256" key="5">
    <source>
        <dbReference type="ARBA" id="ARBA00022989"/>
    </source>
</evidence>
<evidence type="ECO:0000256" key="6">
    <source>
        <dbReference type="ARBA" id="ARBA00023136"/>
    </source>
</evidence>
<feature type="transmembrane region" description="Helical" evidence="7">
    <location>
        <begin position="83"/>
        <end position="101"/>
    </location>
</feature>
<accession>A0ABW3K548</accession>
<name>A0ABW3K548_9BACT</name>
<keyword evidence="4 7" id="KW-0812">Transmembrane</keyword>
<feature type="transmembrane region" description="Helical" evidence="7">
    <location>
        <begin position="190"/>
        <end position="209"/>
    </location>
</feature>
<reference evidence="9" key="1">
    <citation type="journal article" date="2019" name="Int. J. Syst. Evol. Microbiol.">
        <title>The Global Catalogue of Microorganisms (GCM) 10K type strain sequencing project: providing services to taxonomists for standard genome sequencing and annotation.</title>
        <authorList>
            <consortium name="The Broad Institute Genomics Platform"/>
            <consortium name="The Broad Institute Genome Sequencing Center for Infectious Disease"/>
            <person name="Wu L."/>
            <person name="Ma J."/>
        </authorList>
    </citation>
    <scope>NUCLEOTIDE SEQUENCE [LARGE SCALE GENOMIC DNA]</scope>
    <source>
        <strain evidence="9">CCUG 58938</strain>
    </source>
</reference>
<evidence type="ECO:0000256" key="2">
    <source>
        <dbReference type="ARBA" id="ARBA00008488"/>
    </source>
</evidence>